<dbReference type="RefSeq" id="WP_077805914.1">
    <property type="nucleotide sequence ID" value="NZ_BJXS01000004.1"/>
</dbReference>
<gene>
    <name evidence="1" type="ORF">A0U93_02155</name>
</gene>
<protein>
    <submittedName>
        <fullName evidence="1">Uncharacterized protein</fullName>
    </submittedName>
</protein>
<sequence>MFRTRILLGVASVTALSACVSANDADLMQDRLPDTLLTSYLIATGMAENHLVMRIARHQADARDISRLLAVDHNAWNTVRQAIVTPDKDHFRQADDSLRLLLGYATPVPPVRSKTD</sequence>
<dbReference type="EMBL" id="CP014691">
    <property type="protein sequence ID" value="AQS86945.1"/>
    <property type="molecule type" value="Genomic_DNA"/>
</dbReference>
<accession>A0A1U9KME1</accession>
<dbReference type="KEGG" id="nch:A0U93_02155"/>
<proteinExistence type="predicted"/>
<dbReference type="AlphaFoldDB" id="A0A1U9KME1"/>
<organism evidence="1 2">
    <name type="scientific">Neoasaia chiangmaiensis</name>
    <dbReference type="NCBI Taxonomy" id="320497"/>
    <lineage>
        <taxon>Bacteria</taxon>
        <taxon>Pseudomonadati</taxon>
        <taxon>Pseudomonadota</taxon>
        <taxon>Alphaproteobacteria</taxon>
        <taxon>Acetobacterales</taxon>
        <taxon>Acetobacteraceae</taxon>
        <taxon>Neoasaia</taxon>
    </lineage>
</organism>
<keyword evidence="2" id="KW-1185">Reference proteome</keyword>
<dbReference type="PROSITE" id="PS51257">
    <property type="entry name" value="PROKAR_LIPOPROTEIN"/>
    <property type="match status" value="1"/>
</dbReference>
<name>A0A1U9KME1_9PROT</name>
<evidence type="ECO:0000313" key="2">
    <source>
        <dbReference type="Proteomes" id="UP000188604"/>
    </source>
</evidence>
<dbReference type="OrthoDB" id="7283178at2"/>
<reference evidence="1 2" key="1">
    <citation type="submission" date="2016-03" db="EMBL/GenBank/DDBJ databases">
        <title>Acetic acid bacteria sequencing.</title>
        <authorList>
            <person name="Brandt J."/>
            <person name="Jakob F."/>
            <person name="Vogel R.F."/>
        </authorList>
    </citation>
    <scope>NUCLEOTIDE SEQUENCE [LARGE SCALE GENOMIC DNA]</scope>
    <source>
        <strain evidence="1 2">NBRC 101099</strain>
    </source>
</reference>
<dbReference type="Proteomes" id="UP000188604">
    <property type="component" value="Chromosome"/>
</dbReference>
<evidence type="ECO:0000313" key="1">
    <source>
        <dbReference type="EMBL" id="AQS86945.1"/>
    </source>
</evidence>